<dbReference type="InterPro" id="IPR051021">
    <property type="entry name" value="Mito_Ser/Thr_phosphatase"/>
</dbReference>
<sequence>MELILWRHAEAAEGVPDGPRPLTDKGRRQAEHMARFLNERLPQGTRILVSPAVRAQQTAAALNKGFITAPNLGVHATPQTAIATAGWPMAGGAALLVGHQPWMGELASLLMTGHADYWSIKKGAVWWFSRREREGDFQTVLRLVIAPDQL</sequence>
<dbReference type="SUPFAM" id="SSF53254">
    <property type="entry name" value="Phosphoglycerate mutase-like"/>
    <property type="match status" value="1"/>
</dbReference>
<dbReference type="AlphaFoldDB" id="A0A1J5TL32"/>
<proteinExistence type="predicted"/>
<dbReference type="Gene3D" id="3.40.50.1240">
    <property type="entry name" value="Phosphoglycerate mutase-like"/>
    <property type="match status" value="1"/>
</dbReference>
<dbReference type="InterPro" id="IPR013078">
    <property type="entry name" value="His_Pase_superF_clade-1"/>
</dbReference>
<evidence type="ECO:0000256" key="1">
    <source>
        <dbReference type="ARBA" id="ARBA00022801"/>
    </source>
</evidence>
<dbReference type="PANTHER" id="PTHR20935">
    <property type="entry name" value="PHOSPHOGLYCERATE MUTASE-RELATED"/>
    <property type="match status" value="1"/>
</dbReference>
<accession>A0A1J5TL32</accession>
<dbReference type="CDD" id="cd07067">
    <property type="entry name" value="HP_PGM_like"/>
    <property type="match status" value="1"/>
</dbReference>
<name>A0A1J5TL32_9ZZZZ</name>
<dbReference type="EMBL" id="MLJW01000006">
    <property type="protein sequence ID" value="OIR17005.1"/>
    <property type="molecule type" value="Genomic_DNA"/>
</dbReference>
<protein>
    <submittedName>
        <fullName evidence="2">Phosphohistidine phosphatase</fullName>
    </submittedName>
</protein>
<organism evidence="2">
    <name type="scientific">mine drainage metagenome</name>
    <dbReference type="NCBI Taxonomy" id="410659"/>
    <lineage>
        <taxon>unclassified sequences</taxon>
        <taxon>metagenomes</taxon>
        <taxon>ecological metagenomes</taxon>
    </lineage>
</organism>
<dbReference type="InterPro" id="IPR029033">
    <property type="entry name" value="His_PPase_superfam"/>
</dbReference>
<keyword evidence="1" id="KW-0378">Hydrolase</keyword>
<comment type="caution">
    <text evidence="2">The sequence shown here is derived from an EMBL/GenBank/DDBJ whole genome shotgun (WGS) entry which is preliminary data.</text>
</comment>
<dbReference type="GO" id="GO:0016787">
    <property type="term" value="F:hydrolase activity"/>
    <property type="evidence" value="ECO:0007669"/>
    <property type="project" value="UniProtKB-KW"/>
</dbReference>
<dbReference type="Pfam" id="PF00300">
    <property type="entry name" value="His_Phos_1"/>
    <property type="match status" value="1"/>
</dbReference>
<dbReference type="PANTHER" id="PTHR20935:SF1">
    <property type="entry name" value="SLL1549 PROTEIN"/>
    <property type="match status" value="1"/>
</dbReference>
<dbReference type="SMART" id="SM00855">
    <property type="entry name" value="PGAM"/>
    <property type="match status" value="1"/>
</dbReference>
<gene>
    <name evidence="2" type="ORF">GALL_28260</name>
</gene>
<evidence type="ECO:0000313" key="2">
    <source>
        <dbReference type="EMBL" id="OIR17005.1"/>
    </source>
</evidence>
<reference evidence="2" key="1">
    <citation type="submission" date="2016-10" db="EMBL/GenBank/DDBJ databases">
        <title>Sequence of Gallionella enrichment culture.</title>
        <authorList>
            <person name="Poehlein A."/>
            <person name="Muehling M."/>
            <person name="Daniel R."/>
        </authorList>
    </citation>
    <scope>NUCLEOTIDE SEQUENCE</scope>
</reference>